<dbReference type="Proteomes" id="UP000694844">
    <property type="component" value="Chromosome 6"/>
</dbReference>
<name>A0A8B8AIR4_CRAVI</name>
<dbReference type="KEGG" id="cvn:111101633"/>
<organism evidence="1 2">
    <name type="scientific">Crassostrea virginica</name>
    <name type="common">Eastern oyster</name>
    <dbReference type="NCBI Taxonomy" id="6565"/>
    <lineage>
        <taxon>Eukaryota</taxon>
        <taxon>Metazoa</taxon>
        <taxon>Spiralia</taxon>
        <taxon>Lophotrochozoa</taxon>
        <taxon>Mollusca</taxon>
        <taxon>Bivalvia</taxon>
        <taxon>Autobranchia</taxon>
        <taxon>Pteriomorphia</taxon>
        <taxon>Ostreida</taxon>
        <taxon>Ostreoidea</taxon>
        <taxon>Ostreidae</taxon>
        <taxon>Crassostrea</taxon>
    </lineage>
</organism>
<keyword evidence="1" id="KW-1185">Reference proteome</keyword>
<dbReference type="RefSeq" id="XP_022289909.1">
    <property type="nucleotide sequence ID" value="XM_022434201.1"/>
</dbReference>
<gene>
    <name evidence="2" type="primary">LOC111101633</name>
</gene>
<evidence type="ECO:0000313" key="2">
    <source>
        <dbReference type="RefSeq" id="XP_022289909.1"/>
    </source>
</evidence>
<accession>A0A8B8AIR4</accession>
<dbReference type="AlphaFoldDB" id="A0A8B8AIR4"/>
<sequence>MDVNPNCPDAKDFITFCTDCIKENLKFSFDLKSVKDMRKDMVFVRQKKIMKIIADINKDIKKTEETAKHLDKANYFYSFWDRAMVEFLEETKLLIHTVINGETEEHKVVGIKRRKCGHGTTDIVKRDKSFFHSYCEMFGRIFFLKERYLPVETFLCRNKTVKSKPDVTYRFYQDPALREECALKEECATSLLFIKVKDTAVKTNTIDAPLEEQVGLKIMGQVGCELIAASRTSVFWPNSLGIICMETKLIFVFLKRSQDHYRSIVRTKHESGPTDGEGKISYSQPFDMLNADDRQKMADLLFWLGCIQDYKNYKFI</sequence>
<protein>
    <submittedName>
        <fullName evidence="2">Uncharacterized protein LOC111101633</fullName>
    </submittedName>
</protein>
<evidence type="ECO:0000313" key="1">
    <source>
        <dbReference type="Proteomes" id="UP000694844"/>
    </source>
</evidence>
<proteinExistence type="predicted"/>
<dbReference type="OrthoDB" id="6126197at2759"/>
<dbReference type="GeneID" id="111101633"/>
<reference evidence="2" key="1">
    <citation type="submission" date="2025-08" db="UniProtKB">
        <authorList>
            <consortium name="RefSeq"/>
        </authorList>
    </citation>
    <scope>IDENTIFICATION</scope>
    <source>
        <tissue evidence="2">Whole sample</tissue>
    </source>
</reference>